<dbReference type="Pfam" id="PF04991">
    <property type="entry name" value="LicD"/>
    <property type="match status" value="1"/>
</dbReference>
<keyword evidence="3 5" id="KW-1133">Transmembrane helix</keyword>
<keyword evidence="2 5" id="KW-0812">Transmembrane</keyword>
<sequence length="774" mass="90477">MTIVNGGGGALTIRKLKILLSLTLLLLCISFLLFFAEKNDPGVFIIEHLVSSGNGQSVNIENIKYPEIIDEFEKLNITSSYNSLSLDDKIYYKLREINEIISNNNNNNNNNDDEYWKFNYKISNPELKINLKDLKEKFLDNKNFYDPRFTYSIYLNLIKQNSNNADFDYNKNLVVPFSWEDWVDLTILNQYITNKESKLDCNSFIGKYKEKKGFPKQFCINNNDMPAEFNKDKLPGFNIQKSTSKISSIETGILAGKSFLNSFAPIPRSILFLTNGGAYELDIGEKKSIMDSDLFNKYLSNNNIDELKVNEDTILKFNPSVEYAELLKTIPFKINNDEFNLHKALIKSDYSYELNPNLFNFSEQKVKTILEYYETKLTKDGSLPRNELDHYNSLKYSLNYSVGKLPKYFGEPKVRQDAANRMKGRSDDGGHYDWRFFNGILFDKTLGLSLAEVQDRKIIILHRLLRTWLQFTYQQNIITWIAHGTMLSWYFNGIQFPYDNDIDVQMPILELNKFSARFNNSLVVEDLTYGFGKYYVDCGAFMTHRSRENNNNNIDARFIDVDTGMYIDITALSLSNSKTPARYKNNKEVYNCRNNHFYSIQELSPVTLSLMEGALTLIPENFSQILTEEYPKGLINKDYREYFYIDELKLWIPYRNLLDFFKNLPNRSEEEKKLVSKPKLKNFVYKDKKLTPDLILKFLESDKSILKQVFSSFYLSDLHNLEMTYLKNDDYKDKNAKTQFVNLLEENYSIYKPLTKSLFDFDLELKKRGSKNVI</sequence>
<evidence type="ECO:0000313" key="8">
    <source>
        <dbReference type="Proteomes" id="UP000094236"/>
    </source>
</evidence>
<dbReference type="InterPro" id="IPR007074">
    <property type="entry name" value="LicD/FKTN/FKRP_NTP_transf"/>
</dbReference>
<comment type="subcellular location">
    <subcellularLocation>
        <location evidence="1">Membrane</location>
        <topology evidence="1">Single-pass membrane protein</topology>
    </subcellularLocation>
</comment>
<dbReference type="InterPro" id="IPR009644">
    <property type="entry name" value="FKTN/MNN4/W02B3.4-1"/>
</dbReference>
<evidence type="ECO:0000256" key="5">
    <source>
        <dbReference type="SAM" id="Phobius"/>
    </source>
</evidence>
<dbReference type="AlphaFoldDB" id="A0A1E4TYA0"/>
<evidence type="ECO:0000256" key="4">
    <source>
        <dbReference type="ARBA" id="ARBA00023136"/>
    </source>
</evidence>
<dbReference type="GO" id="GO:0009100">
    <property type="term" value="P:glycoprotein metabolic process"/>
    <property type="evidence" value="ECO:0007669"/>
    <property type="project" value="UniProtKB-ARBA"/>
</dbReference>
<protein>
    <recommendedName>
        <fullName evidence="6">LicD/FKTN/FKRP nucleotidyltransferase domain-containing protein</fullName>
    </recommendedName>
</protein>
<dbReference type="PANTHER" id="PTHR15407:SF28">
    <property type="entry name" value="RIBITOL-5-PHOSPHATE TRANSFERASE FKTN"/>
    <property type="match status" value="1"/>
</dbReference>
<dbReference type="EMBL" id="KV454012">
    <property type="protein sequence ID" value="ODV96726.1"/>
    <property type="molecule type" value="Genomic_DNA"/>
</dbReference>
<dbReference type="STRING" id="669874.A0A1E4TYA0"/>
<feature type="transmembrane region" description="Helical" evidence="5">
    <location>
        <begin position="18"/>
        <end position="36"/>
    </location>
</feature>
<accession>A0A1E4TYA0</accession>
<dbReference type="GO" id="GO:0016020">
    <property type="term" value="C:membrane"/>
    <property type="evidence" value="ECO:0007669"/>
    <property type="project" value="UniProtKB-SubCell"/>
</dbReference>
<evidence type="ECO:0000313" key="7">
    <source>
        <dbReference type="EMBL" id="ODV96726.1"/>
    </source>
</evidence>
<dbReference type="PANTHER" id="PTHR15407">
    <property type="entry name" value="FUKUTIN-RELATED"/>
    <property type="match status" value="1"/>
</dbReference>
<keyword evidence="8" id="KW-1185">Reference proteome</keyword>
<dbReference type="Proteomes" id="UP000094236">
    <property type="component" value="Unassembled WGS sequence"/>
</dbReference>
<evidence type="ECO:0000256" key="3">
    <source>
        <dbReference type="ARBA" id="ARBA00022989"/>
    </source>
</evidence>
<organism evidence="7 8">
    <name type="scientific">Pachysolen tannophilus NRRL Y-2460</name>
    <dbReference type="NCBI Taxonomy" id="669874"/>
    <lineage>
        <taxon>Eukaryota</taxon>
        <taxon>Fungi</taxon>
        <taxon>Dikarya</taxon>
        <taxon>Ascomycota</taxon>
        <taxon>Saccharomycotina</taxon>
        <taxon>Pichiomycetes</taxon>
        <taxon>Pachysolenaceae</taxon>
        <taxon>Pachysolen</taxon>
    </lineage>
</organism>
<evidence type="ECO:0000259" key="6">
    <source>
        <dbReference type="Pfam" id="PF04991"/>
    </source>
</evidence>
<name>A0A1E4TYA0_PACTA</name>
<reference evidence="8" key="1">
    <citation type="submission" date="2016-05" db="EMBL/GenBank/DDBJ databases">
        <title>Comparative genomics of biotechnologically important yeasts.</title>
        <authorList>
            <consortium name="DOE Joint Genome Institute"/>
            <person name="Riley R."/>
            <person name="Haridas S."/>
            <person name="Wolfe K.H."/>
            <person name="Lopes M.R."/>
            <person name="Hittinger C.T."/>
            <person name="Goker M."/>
            <person name="Salamov A."/>
            <person name="Wisecaver J."/>
            <person name="Long T.M."/>
            <person name="Aerts A.L."/>
            <person name="Barry K."/>
            <person name="Choi C."/>
            <person name="Clum A."/>
            <person name="Coughlan A.Y."/>
            <person name="Deshpande S."/>
            <person name="Douglass A.P."/>
            <person name="Hanson S.J."/>
            <person name="Klenk H.-P."/>
            <person name="Labutti K."/>
            <person name="Lapidus A."/>
            <person name="Lindquist E."/>
            <person name="Lipzen A."/>
            <person name="Meier-Kolthoff J.P."/>
            <person name="Ohm R.A."/>
            <person name="Otillar R.P."/>
            <person name="Pangilinan J."/>
            <person name="Peng Y."/>
            <person name="Rokas A."/>
            <person name="Rosa C.A."/>
            <person name="Scheuner C."/>
            <person name="Sibirny A.A."/>
            <person name="Slot J.C."/>
            <person name="Stielow J.B."/>
            <person name="Sun H."/>
            <person name="Kurtzman C.P."/>
            <person name="Blackwell M."/>
            <person name="Grigoriev I.V."/>
            <person name="Jeffries T.W."/>
        </authorList>
    </citation>
    <scope>NUCLEOTIDE SEQUENCE [LARGE SCALE GENOMIC DNA]</scope>
    <source>
        <strain evidence="8">NRRL Y-2460</strain>
    </source>
</reference>
<dbReference type="OrthoDB" id="444255at2759"/>
<evidence type="ECO:0000256" key="2">
    <source>
        <dbReference type="ARBA" id="ARBA00022692"/>
    </source>
</evidence>
<gene>
    <name evidence="7" type="ORF">PACTADRAFT_48543</name>
</gene>
<evidence type="ECO:0000256" key="1">
    <source>
        <dbReference type="ARBA" id="ARBA00004167"/>
    </source>
</evidence>
<keyword evidence="4 5" id="KW-0472">Membrane</keyword>
<feature type="domain" description="LicD/FKTN/FKRP nucleotidyltransferase" evidence="6">
    <location>
        <begin position="474"/>
        <end position="586"/>
    </location>
</feature>
<proteinExistence type="predicted"/>